<dbReference type="AlphaFoldDB" id="X0YR63"/>
<accession>X0YR63</accession>
<organism evidence="1">
    <name type="scientific">marine sediment metagenome</name>
    <dbReference type="NCBI Taxonomy" id="412755"/>
    <lineage>
        <taxon>unclassified sequences</taxon>
        <taxon>metagenomes</taxon>
        <taxon>ecological metagenomes</taxon>
    </lineage>
</organism>
<protein>
    <submittedName>
        <fullName evidence="1">Uncharacterized protein</fullName>
    </submittedName>
</protein>
<reference evidence="1" key="1">
    <citation type="journal article" date="2014" name="Front. Microbiol.">
        <title>High frequency of phylogenetically diverse reductive dehalogenase-homologous genes in deep subseafloor sedimentary metagenomes.</title>
        <authorList>
            <person name="Kawai M."/>
            <person name="Futagami T."/>
            <person name="Toyoda A."/>
            <person name="Takaki Y."/>
            <person name="Nishi S."/>
            <person name="Hori S."/>
            <person name="Arai W."/>
            <person name="Tsubouchi T."/>
            <person name="Morono Y."/>
            <person name="Uchiyama I."/>
            <person name="Ito T."/>
            <person name="Fujiyama A."/>
            <person name="Inagaki F."/>
            <person name="Takami H."/>
        </authorList>
    </citation>
    <scope>NUCLEOTIDE SEQUENCE</scope>
    <source>
        <strain evidence="1">Expedition CK06-06</strain>
    </source>
</reference>
<dbReference type="EMBL" id="BART01004933">
    <property type="protein sequence ID" value="GAG58824.1"/>
    <property type="molecule type" value="Genomic_DNA"/>
</dbReference>
<comment type="caution">
    <text evidence="1">The sequence shown here is derived from an EMBL/GenBank/DDBJ whole genome shotgun (WGS) entry which is preliminary data.</text>
</comment>
<proteinExistence type="predicted"/>
<evidence type="ECO:0000313" key="1">
    <source>
        <dbReference type="EMBL" id="GAG58824.1"/>
    </source>
</evidence>
<feature type="non-terminal residue" evidence="1">
    <location>
        <position position="34"/>
    </location>
</feature>
<sequence length="34" mass="4050">MYDAWADRLENDSLYKEKIVRGSWLGHLLDVQKV</sequence>
<gene>
    <name evidence="1" type="ORF">S01H4_11908</name>
</gene>
<name>X0YR63_9ZZZZ</name>